<dbReference type="PANTHER" id="PTHR46208">
    <property type="entry name" value="MITOCHONDRIAL IMPORT RECEPTOR SUBUNIT TOM70"/>
    <property type="match status" value="1"/>
</dbReference>
<dbReference type="SMART" id="SM00028">
    <property type="entry name" value="TPR"/>
    <property type="match status" value="9"/>
</dbReference>
<dbReference type="PANTHER" id="PTHR46208:SF1">
    <property type="entry name" value="MITOCHONDRIAL IMPORT RECEPTOR SUBUNIT TOM70"/>
    <property type="match status" value="1"/>
</dbReference>
<keyword evidence="11" id="KW-1185">Reference proteome</keyword>
<feature type="repeat" description="TPR" evidence="8">
    <location>
        <begin position="330"/>
        <end position="363"/>
    </location>
</feature>
<comment type="caution">
    <text evidence="10">The sequence shown here is derived from an EMBL/GenBank/DDBJ whole genome shotgun (WGS) entry which is preliminary data.</text>
</comment>
<evidence type="ECO:0000256" key="9">
    <source>
        <dbReference type="SAM" id="SignalP"/>
    </source>
</evidence>
<evidence type="ECO:0000256" key="1">
    <source>
        <dbReference type="ARBA" id="ARBA00004167"/>
    </source>
</evidence>
<name>A0A4U1CF68_9SPHI</name>
<dbReference type="GO" id="GO:0008320">
    <property type="term" value="F:protein transmembrane transporter activity"/>
    <property type="evidence" value="ECO:0007669"/>
    <property type="project" value="TreeGrafter"/>
</dbReference>
<protein>
    <submittedName>
        <fullName evidence="10">Tetratricopeptide repeat protein</fullName>
    </submittedName>
</protein>
<accession>A0A4U1CF68</accession>
<dbReference type="PROSITE" id="PS50005">
    <property type="entry name" value="TPR"/>
    <property type="match status" value="3"/>
</dbReference>
<evidence type="ECO:0000256" key="5">
    <source>
        <dbReference type="ARBA" id="ARBA00022989"/>
    </source>
</evidence>
<evidence type="ECO:0000313" key="10">
    <source>
        <dbReference type="EMBL" id="TKC03530.1"/>
    </source>
</evidence>
<dbReference type="Proteomes" id="UP000310477">
    <property type="component" value="Unassembled WGS sequence"/>
</dbReference>
<comment type="similarity">
    <text evidence="7">Belongs to the Tom70 family.</text>
</comment>
<evidence type="ECO:0000256" key="8">
    <source>
        <dbReference type="PROSITE-ProRule" id="PRU00339"/>
    </source>
</evidence>
<dbReference type="InterPro" id="IPR019734">
    <property type="entry name" value="TPR_rpt"/>
</dbReference>
<keyword evidence="4 8" id="KW-0802">TPR repeat</keyword>
<dbReference type="SUPFAM" id="SSF48452">
    <property type="entry name" value="TPR-like"/>
    <property type="match status" value="3"/>
</dbReference>
<evidence type="ECO:0000256" key="6">
    <source>
        <dbReference type="ARBA" id="ARBA00023136"/>
    </source>
</evidence>
<dbReference type="Pfam" id="PF13432">
    <property type="entry name" value="TPR_16"/>
    <property type="match status" value="2"/>
</dbReference>
<feature type="repeat" description="TPR" evidence="8">
    <location>
        <begin position="224"/>
        <end position="257"/>
    </location>
</feature>
<sequence>MDIKIAYYSVIQNSFLQNFNKSMNFKLLFFLFCLLSIKSFAQEMPVSNAREENVVKELFFTGLKDKMAENYVKASVSFNKIIALDPKNDAAYFELASMNYRQNKWLDAEINIKKAIALKSQNIWYLRLNAEIYKRNGNMDALVSVFNQLIALSPETEDFYFDKANALFISGKVDEAKAAYDLLEQKFGSSKELIMAKQRITLQDKGAKNDNAVEKLIAENPTDVKNYLYLSGVLLEKNKPEEALQLLQKAKVIEPNNFEIDLALADVYQSQRKNELAIVPLKSAFAHAEMPVANKLKIIAAMLPRFNNQLVAKDATDLIEIAIKAQPNTAKLLLMYGDVLYQQGNYSSAKEQYAAVLKLEEQNYLALEKLLAVQTLLGQYNEAIKTGEDALTIYPNQAVLYYYRAFALHRNGQNAEAGLEIKSALLLDADDDNLKAMIFALQAEVLIDQEKLKEADAAFEKAITLAPNNYLTLSNYAYYLALRNQNLPKAEMLAEKAAKALPKNASVLDTYAMVLLKQGKYDLALKHIELALQNNEASNPVYLEHYGDILFFKGEKENAVVQWQKAKQAGNGSEKLIKKINEKKYFK</sequence>
<dbReference type="GO" id="GO:0016020">
    <property type="term" value="C:membrane"/>
    <property type="evidence" value="ECO:0007669"/>
    <property type="project" value="UniProtKB-SubCell"/>
</dbReference>
<keyword evidence="5" id="KW-1133">Transmembrane helix</keyword>
<evidence type="ECO:0000256" key="7">
    <source>
        <dbReference type="ARBA" id="ARBA00038030"/>
    </source>
</evidence>
<dbReference type="GO" id="GO:0030943">
    <property type="term" value="F:mitochondrion targeting sequence binding"/>
    <property type="evidence" value="ECO:0007669"/>
    <property type="project" value="TreeGrafter"/>
</dbReference>
<evidence type="ECO:0000256" key="4">
    <source>
        <dbReference type="ARBA" id="ARBA00022803"/>
    </source>
</evidence>
<dbReference type="Gene3D" id="1.25.40.10">
    <property type="entry name" value="Tetratricopeptide repeat domain"/>
    <property type="match status" value="4"/>
</dbReference>
<keyword evidence="3" id="KW-0677">Repeat</keyword>
<evidence type="ECO:0000256" key="3">
    <source>
        <dbReference type="ARBA" id="ARBA00022737"/>
    </source>
</evidence>
<dbReference type="AlphaFoldDB" id="A0A4U1CF68"/>
<dbReference type="GO" id="GO:0030150">
    <property type="term" value="P:protein import into mitochondrial matrix"/>
    <property type="evidence" value="ECO:0007669"/>
    <property type="project" value="TreeGrafter"/>
</dbReference>
<dbReference type="InterPro" id="IPR011990">
    <property type="entry name" value="TPR-like_helical_dom_sf"/>
</dbReference>
<evidence type="ECO:0000256" key="2">
    <source>
        <dbReference type="ARBA" id="ARBA00022692"/>
    </source>
</evidence>
<dbReference type="Pfam" id="PF13181">
    <property type="entry name" value="TPR_8"/>
    <property type="match status" value="1"/>
</dbReference>
<keyword evidence="9" id="KW-0732">Signal</keyword>
<keyword evidence="2" id="KW-0812">Transmembrane</keyword>
<dbReference type="EMBL" id="SWBO01000001">
    <property type="protein sequence ID" value="TKC03530.1"/>
    <property type="molecule type" value="Genomic_DNA"/>
</dbReference>
<reference evidence="10 11" key="1">
    <citation type="submission" date="2019-04" db="EMBL/GenBank/DDBJ databases">
        <title>Pedobacter sp. AR-2-6 sp. nov., isolated from Arctic soil.</title>
        <authorList>
            <person name="Dahal R.H."/>
            <person name="Kim D.-U."/>
        </authorList>
    </citation>
    <scope>NUCLEOTIDE SEQUENCE [LARGE SCALE GENOMIC DNA]</scope>
    <source>
        <strain evidence="10 11">AR-2-6</strain>
    </source>
</reference>
<organism evidence="10 11">
    <name type="scientific">Pedobacter cryotolerans</name>
    <dbReference type="NCBI Taxonomy" id="2571270"/>
    <lineage>
        <taxon>Bacteria</taxon>
        <taxon>Pseudomonadati</taxon>
        <taxon>Bacteroidota</taxon>
        <taxon>Sphingobacteriia</taxon>
        <taxon>Sphingobacteriales</taxon>
        <taxon>Sphingobacteriaceae</taxon>
        <taxon>Pedobacter</taxon>
    </lineage>
</organism>
<evidence type="ECO:0000313" key="11">
    <source>
        <dbReference type="Proteomes" id="UP000310477"/>
    </source>
</evidence>
<proteinExistence type="inferred from homology"/>
<feature type="repeat" description="TPR" evidence="8">
    <location>
        <begin position="436"/>
        <end position="469"/>
    </location>
</feature>
<dbReference type="OrthoDB" id="9814220at2"/>
<feature type="chain" id="PRO_5020521507" evidence="9">
    <location>
        <begin position="42"/>
        <end position="587"/>
    </location>
</feature>
<gene>
    <name evidence="10" type="ORF">FA045_02880</name>
</gene>
<feature type="signal peptide" evidence="9">
    <location>
        <begin position="1"/>
        <end position="41"/>
    </location>
</feature>
<comment type="subcellular location">
    <subcellularLocation>
        <location evidence="1">Membrane</location>
        <topology evidence="1">Single-pass membrane protein</topology>
    </subcellularLocation>
</comment>
<keyword evidence="6" id="KW-0472">Membrane</keyword>